<dbReference type="InterPro" id="IPR016024">
    <property type="entry name" value="ARM-type_fold"/>
</dbReference>
<feature type="region of interest" description="Disordered" evidence="6">
    <location>
        <begin position="559"/>
        <end position="588"/>
    </location>
</feature>
<keyword evidence="2 5" id="KW-0808">Transferase</keyword>
<dbReference type="InterPro" id="IPR002646">
    <property type="entry name" value="PolA_pol_head_dom"/>
</dbReference>
<evidence type="ECO:0000256" key="5">
    <source>
        <dbReference type="RuleBase" id="RU003953"/>
    </source>
</evidence>
<dbReference type="GO" id="GO:0052927">
    <property type="term" value="F:CC tRNA cytidylyltransferase activity"/>
    <property type="evidence" value="ECO:0007669"/>
    <property type="project" value="TreeGrafter"/>
</dbReference>
<evidence type="ECO:0000256" key="4">
    <source>
        <dbReference type="ARBA" id="ARBA00034736"/>
    </source>
</evidence>
<dbReference type="Gene3D" id="3.30.460.10">
    <property type="entry name" value="Beta Polymerase, domain 2"/>
    <property type="match status" value="1"/>
</dbReference>
<dbReference type="OMA" id="TKPGPWM"/>
<comment type="similarity">
    <text evidence="4">Belongs to the TTI2 family.</text>
</comment>
<dbReference type="GO" id="GO:0110078">
    <property type="term" value="C:TTT Hsp90 cochaperone complex"/>
    <property type="evidence" value="ECO:0007669"/>
    <property type="project" value="InterPro"/>
</dbReference>
<dbReference type="eggNOG" id="KOG2159">
    <property type="taxonomic scope" value="Eukaryota"/>
</dbReference>
<feature type="domain" description="Poly A polymerase head" evidence="7">
    <location>
        <begin position="58"/>
        <end position="93"/>
    </location>
</feature>
<comment type="similarity">
    <text evidence="1 5">Belongs to the tRNA nucleotidyltransferase/poly(A) polymerase family.</text>
</comment>
<dbReference type="EMBL" id="JH767554">
    <property type="protein sequence ID" value="EON61081.1"/>
    <property type="molecule type" value="Genomic_DNA"/>
</dbReference>
<organism evidence="8 9">
    <name type="scientific">Coniosporium apollinis (strain CBS 100218)</name>
    <name type="common">Rock-inhabiting black yeast</name>
    <dbReference type="NCBI Taxonomy" id="1168221"/>
    <lineage>
        <taxon>Eukaryota</taxon>
        <taxon>Fungi</taxon>
        <taxon>Dikarya</taxon>
        <taxon>Ascomycota</taxon>
        <taxon>Pezizomycotina</taxon>
        <taxon>Dothideomycetes</taxon>
        <taxon>Dothideomycetes incertae sedis</taxon>
        <taxon>Coniosporium</taxon>
    </lineage>
</organism>
<evidence type="ECO:0000313" key="8">
    <source>
        <dbReference type="EMBL" id="EON61081.1"/>
    </source>
</evidence>
<dbReference type="CDD" id="cd05398">
    <property type="entry name" value="NT_ClassII-CCAase"/>
    <property type="match status" value="1"/>
</dbReference>
<dbReference type="Proteomes" id="UP000016924">
    <property type="component" value="Unassembled WGS sequence"/>
</dbReference>
<dbReference type="GeneID" id="19897603"/>
<dbReference type="GO" id="GO:0001680">
    <property type="term" value="P:tRNA 3'-terminal CCA addition"/>
    <property type="evidence" value="ECO:0007669"/>
    <property type="project" value="UniProtKB-ARBA"/>
</dbReference>
<dbReference type="SUPFAM" id="SSF48371">
    <property type="entry name" value="ARM repeat"/>
    <property type="match status" value="1"/>
</dbReference>
<gene>
    <name evidence="8" type="ORF">W97_00292</name>
</gene>
<sequence length="946" mass="104966">MASTLASNTQSLELTDVEKTLRQLLLDVAEFVDSSSAAEDPETQAKLPDQLATEKIVLRFTGGWVRDKLLGVGSHDIDVAINKMTGFQFGLKLKEYLEIPGNPEKYGLEGVASPDDKAADAGTTSKSRKVGGLYKIEANPEKSKHLETVTTKILGLDIDLVNLRKETYTEDSRNPQMEFGTPEEDALRRDATVNALFYNINTSAIEDFTGRGFRDMQKRIIRTPLEPYQTFMDDPLRVLRLIRFASRLGYTIDPAAEECMRNAEIKEALRIKISRERVGIELEKMLKGPDPRSALSYIDRLDLYETIFTDPTKKFTFTPEASHLQPAYDVVSKILANQDVSTALRDAYDSIRTIVFQGEEDQHHAWILAALVPWADAPQPEPKKAGGKIPPPLAENVVREGIKAPNKVCEVVAASVRNLDEIRKTVDKFNDHNRHPRKRSESDDWTARDTLGMAIRRWGATWRTQVVYALAYEVANAQSSEKMIVEAYQTFLQHIQALNLLEAHTFTPIIDGRALSAALSTPPGKWMKDALDVIMAWQLRNPDLTDTAAAIEAVRSSGVLSHSEAKPNGTSKAPKKRDTRKKGEQSSTPPYASLIAALIHHFLALTIRPLFAQTPHPELTAQGRRNTTSMLARKYPELENEAVTRPWKQKEGAYAVSLLSWCIKSLDADLAQKEWPLLIPPILTMIDDPDIPIKARGCDLLTTLLAATPPTLLQRTGLGEVFEEALMPCLSYLPTLTSEAESIVILNAAFPALVALANVRYPVAPGDKLGAGNMTQRAKALDKLLRQGVLRGFAFAGEHARIAEVLVAQLAVIVEELGVESVKHLRDVLPMLSGVLAEPFGTAYPPLLVGAARALRAVVLGAWPRIGKWRAEVVRGVAVCWIRVVEEEQGKVEGERGKEFVEVKGELRKVVEVLRAAVAKDEEVDIEKDFREFVEADERLKDLFEG</sequence>
<dbReference type="GO" id="GO:0052929">
    <property type="term" value="F:ATP:3'-cytidine-cytidine-tRNA adenylyltransferase activity"/>
    <property type="evidence" value="ECO:0007669"/>
    <property type="project" value="TreeGrafter"/>
</dbReference>
<dbReference type="SUPFAM" id="SSF81301">
    <property type="entry name" value="Nucleotidyltransferase"/>
    <property type="match status" value="1"/>
</dbReference>
<dbReference type="Pfam" id="PF01743">
    <property type="entry name" value="PolyA_pol"/>
    <property type="match status" value="2"/>
</dbReference>
<evidence type="ECO:0000256" key="2">
    <source>
        <dbReference type="ARBA" id="ARBA00022679"/>
    </source>
</evidence>
<evidence type="ECO:0000313" key="9">
    <source>
        <dbReference type="Proteomes" id="UP000016924"/>
    </source>
</evidence>
<protein>
    <recommendedName>
        <fullName evidence="7">Poly A polymerase head domain-containing protein</fullName>
    </recommendedName>
</protein>
<accession>R7YHI7</accession>
<dbReference type="PANTHER" id="PTHR13734:SF5">
    <property type="entry name" value="CCA TRNA NUCLEOTIDYLTRANSFERASE, MITOCHONDRIAL"/>
    <property type="match status" value="1"/>
</dbReference>
<evidence type="ECO:0000256" key="1">
    <source>
        <dbReference type="ARBA" id="ARBA00007265"/>
    </source>
</evidence>
<proteinExistence type="inferred from homology"/>
<evidence type="ECO:0000256" key="6">
    <source>
        <dbReference type="SAM" id="MobiDB-lite"/>
    </source>
</evidence>
<dbReference type="Pfam" id="PF10521">
    <property type="entry name" value="Tti2"/>
    <property type="match status" value="1"/>
</dbReference>
<keyword evidence="3 5" id="KW-0694">RNA-binding</keyword>
<dbReference type="Gene3D" id="1.10.3090.10">
    <property type="entry name" value="cca-adding enzyme, domain 2"/>
    <property type="match status" value="1"/>
</dbReference>
<name>R7YHI7_CONA1</name>
<dbReference type="InterPro" id="IPR043519">
    <property type="entry name" value="NT_sf"/>
</dbReference>
<dbReference type="GO" id="GO:0005739">
    <property type="term" value="C:mitochondrion"/>
    <property type="evidence" value="ECO:0007669"/>
    <property type="project" value="UniProtKB-ARBA"/>
</dbReference>
<dbReference type="STRING" id="1168221.R7YHI7"/>
<dbReference type="PANTHER" id="PTHR13734">
    <property type="entry name" value="TRNA-NUCLEOTIDYLTRANSFERASE"/>
    <property type="match status" value="1"/>
</dbReference>
<dbReference type="InterPro" id="IPR018870">
    <property type="entry name" value="Tti2"/>
</dbReference>
<dbReference type="SUPFAM" id="SSF81891">
    <property type="entry name" value="Poly A polymerase C-terminal region-like"/>
    <property type="match status" value="1"/>
</dbReference>
<dbReference type="AlphaFoldDB" id="R7YHI7"/>
<dbReference type="HOGENOM" id="CLU_011026_0_0_1"/>
<keyword evidence="9" id="KW-1185">Reference proteome</keyword>
<dbReference type="RefSeq" id="XP_007776398.1">
    <property type="nucleotide sequence ID" value="XM_007778208.1"/>
</dbReference>
<dbReference type="FunFam" id="3.30.460.10:FF:000019">
    <property type="entry name" value="tRNA nucleotidyltransferase cca2"/>
    <property type="match status" value="1"/>
</dbReference>
<dbReference type="OrthoDB" id="445712at2759"/>
<reference evidence="9" key="1">
    <citation type="submission" date="2012-06" db="EMBL/GenBank/DDBJ databases">
        <title>The genome sequence of Coniosporium apollinis CBS 100218.</title>
        <authorList>
            <consortium name="The Broad Institute Genome Sequencing Platform"/>
            <person name="Cuomo C."/>
            <person name="Gorbushina A."/>
            <person name="Noack S."/>
            <person name="Walker B."/>
            <person name="Young S.K."/>
            <person name="Zeng Q."/>
            <person name="Gargeya S."/>
            <person name="Fitzgerald M."/>
            <person name="Haas B."/>
            <person name="Abouelleil A."/>
            <person name="Alvarado L."/>
            <person name="Arachchi H.M."/>
            <person name="Berlin A.M."/>
            <person name="Chapman S.B."/>
            <person name="Goldberg J."/>
            <person name="Griggs A."/>
            <person name="Gujja S."/>
            <person name="Hansen M."/>
            <person name="Howarth C."/>
            <person name="Imamovic A."/>
            <person name="Larimer J."/>
            <person name="McCowan C."/>
            <person name="Montmayeur A."/>
            <person name="Murphy C."/>
            <person name="Neiman D."/>
            <person name="Pearson M."/>
            <person name="Priest M."/>
            <person name="Roberts A."/>
            <person name="Saif S."/>
            <person name="Shea T."/>
            <person name="Sisk P."/>
            <person name="Sykes S."/>
            <person name="Wortman J."/>
            <person name="Nusbaum C."/>
            <person name="Birren B."/>
        </authorList>
    </citation>
    <scope>NUCLEOTIDE SEQUENCE [LARGE SCALE GENOMIC DNA]</scope>
    <source>
        <strain evidence="9">CBS 100218</strain>
    </source>
</reference>
<feature type="domain" description="Poly A polymerase head" evidence="7">
    <location>
        <begin position="141"/>
        <end position="222"/>
    </location>
</feature>
<evidence type="ECO:0000259" key="7">
    <source>
        <dbReference type="Pfam" id="PF01743"/>
    </source>
</evidence>
<dbReference type="GO" id="GO:0003723">
    <property type="term" value="F:RNA binding"/>
    <property type="evidence" value="ECO:0007669"/>
    <property type="project" value="UniProtKB-KW"/>
</dbReference>
<evidence type="ECO:0000256" key="3">
    <source>
        <dbReference type="ARBA" id="ARBA00022884"/>
    </source>
</evidence>